<keyword evidence="1" id="KW-0677">Repeat</keyword>
<protein>
    <recommendedName>
        <fullName evidence="5">DYW domain-containing protein</fullName>
    </recommendedName>
</protein>
<dbReference type="Pfam" id="PF20431">
    <property type="entry name" value="E_motif"/>
    <property type="match status" value="1"/>
</dbReference>
<dbReference type="Proteomes" id="UP000316621">
    <property type="component" value="Chromosome 1"/>
</dbReference>
<dbReference type="NCBIfam" id="TIGR00756">
    <property type="entry name" value="PPR"/>
    <property type="match status" value="7"/>
</dbReference>
<dbReference type="AlphaFoldDB" id="A0A4Y7IAW8"/>
<evidence type="ECO:0000313" key="3">
    <source>
        <dbReference type="EMBL" id="RZC45974.1"/>
    </source>
</evidence>
<organism evidence="3 4">
    <name type="scientific">Papaver somniferum</name>
    <name type="common">Opium poppy</name>
    <dbReference type="NCBI Taxonomy" id="3469"/>
    <lineage>
        <taxon>Eukaryota</taxon>
        <taxon>Viridiplantae</taxon>
        <taxon>Streptophyta</taxon>
        <taxon>Embryophyta</taxon>
        <taxon>Tracheophyta</taxon>
        <taxon>Spermatophyta</taxon>
        <taxon>Magnoliopsida</taxon>
        <taxon>Ranunculales</taxon>
        <taxon>Papaveraceae</taxon>
        <taxon>Papaveroideae</taxon>
        <taxon>Papaver</taxon>
    </lineage>
</organism>
<dbReference type="PROSITE" id="PS51375">
    <property type="entry name" value="PPR"/>
    <property type="match status" value="6"/>
</dbReference>
<evidence type="ECO:0000256" key="1">
    <source>
        <dbReference type="ARBA" id="ARBA00022737"/>
    </source>
</evidence>
<dbReference type="PANTHER" id="PTHR47926">
    <property type="entry name" value="PENTATRICOPEPTIDE REPEAT-CONTAINING PROTEIN"/>
    <property type="match status" value="1"/>
</dbReference>
<feature type="repeat" description="PPR" evidence="2">
    <location>
        <begin position="73"/>
        <end position="107"/>
    </location>
</feature>
<dbReference type="PANTHER" id="PTHR47926:SF380">
    <property type="entry name" value="PENTATRICOPEPTIDE REPEAT-CONTAINING PROTEIN"/>
    <property type="match status" value="1"/>
</dbReference>
<dbReference type="InterPro" id="IPR046848">
    <property type="entry name" value="E_motif"/>
</dbReference>
<dbReference type="Gene3D" id="1.25.40.10">
    <property type="entry name" value="Tetratricopeptide repeat domain"/>
    <property type="match status" value="5"/>
</dbReference>
<dbReference type="Gramene" id="RZC45974">
    <property type="protein sequence ID" value="RZC45974"/>
    <property type="gene ID" value="C5167_038934"/>
</dbReference>
<proteinExistence type="predicted"/>
<accession>A0A4Y7IAW8</accession>
<name>A0A4Y7IAW8_PAPSO</name>
<dbReference type="EMBL" id="CM010715">
    <property type="protein sequence ID" value="RZC45974.1"/>
    <property type="molecule type" value="Genomic_DNA"/>
</dbReference>
<feature type="repeat" description="PPR" evidence="2">
    <location>
        <begin position="137"/>
        <end position="167"/>
    </location>
</feature>
<evidence type="ECO:0000313" key="4">
    <source>
        <dbReference type="Proteomes" id="UP000316621"/>
    </source>
</evidence>
<dbReference type="OMA" id="CMERLLA"/>
<gene>
    <name evidence="3" type="ORF">C5167_038934</name>
</gene>
<feature type="repeat" description="PPR" evidence="2">
    <location>
        <begin position="293"/>
        <end position="327"/>
    </location>
</feature>
<dbReference type="InterPro" id="IPR011990">
    <property type="entry name" value="TPR-like_helical_dom_sf"/>
</dbReference>
<evidence type="ECO:0000256" key="2">
    <source>
        <dbReference type="PROSITE-ProRule" id="PRU00708"/>
    </source>
</evidence>
<dbReference type="Pfam" id="PF01535">
    <property type="entry name" value="PPR"/>
    <property type="match status" value="13"/>
</dbReference>
<dbReference type="GO" id="GO:0009451">
    <property type="term" value="P:RNA modification"/>
    <property type="evidence" value="ECO:0007669"/>
    <property type="project" value="InterPro"/>
</dbReference>
<sequence>MTLLLSRLRYFSHYRLSVVKFLLFRPRFLNTNTSLCCSHDQLILNKLNSKNREQPQDLNCHVDDFCSKFVSSDIYGNNSMISGLGRDGKVQEARNVFDKMPYKDNVSYASMITVYLKNDDLRNAEKIFQIVPEAEASVVVNSAMIDAYAKACRMEEACRVFDEMPERNVYSWTSLISGYIRIGQIDEARRLFDQMPDKSAVTWTTMILGYARSGLIMESRELFDQMPEKNVVAWTSIVKSYVENKQIDEARKLFDKMPFRNLYSWNIMISGYLDNKRVGEAIELFRVMMPQSNAVTWTSMVTGLAKNGLIKAAREYFDQMPKKDVAAWNAMITAYTDDGLMIEANELFNLMPEKNAVSWNAVITGYARNDPGYEALKHLALMLRTCYRPNDITITSALTACESMQELMQVHALVILLGFDSVTSISNAFVTMYSRSGDLEAAEDVFKALQDKDIVFACMLRSGTKPNHITFVGVLSACSHAGFIEKGRRIFDSMRNGYGLEPKAEHYSCLVDLLGRAGHIIEAVKVVNGMPPEKKDGALIGTLLGACNLHGNVDVANQLEEKLLEMDPTGSGGYVLLANLYAGQGKWDDLARVRKKMKDKQVRKVAGFSQITVKDKTYAFFVGGNSHPQVKEIYAMLRETLLPPMKDIAYLHNNPFILKHNLAEGNGLTTSPVIKRLQKNSLKEYKVGKIRTKRASLDSQNGILSVKLLGGSYCMERLLAFLLSFLRQPGRLFSPLKAYLGDYFNCKVEG</sequence>
<feature type="repeat" description="PPR" evidence="2">
    <location>
        <begin position="230"/>
        <end position="264"/>
    </location>
</feature>
<feature type="repeat" description="PPR" evidence="2">
    <location>
        <begin position="355"/>
        <end position="389"/>
    </location>
</feature>
<keyword evidence="4" id="KW-1185">Reference proteome</keyword>
<dbReference type="InterPro" id="IPR046960">
    <property type="entry name" value="PPR_At4g14850-like_plant"/>
</dbReference>
<reference evidence="3 4" key="1">
    <citation type="journal article" date="2018" name="Science">
        <title>The opium poppy genome and morphinan production.</title>
        <authorList>
            <person name="Guo L."/>
            <person name="Winzer T."/>
            <person name="Yang X."/>
            <person name="Li Y."/>
            <person name="Ning Z."/>
            <person name="He Z."/>
            <person name="Teodor R."/>
            <person name="Lu Y."/>
            <person name="Bowser T.A."/>
            <person name="Graham I.A."/>
            <person name="Ye K."/>
        </authorList>
    </citation>
    <scope>NUCLEOTIDE SEQUENCE [LARGE SCALE GENOMIC DNA]</scope>
    <source>
        <strain evidence="4">cv. HN1</strain>
        <tissue evidence="3">Leaves</tissue>
    </source>
</reference>
<dbReference type="GO" id="GO:0003723">
    <property type="term" value="F:RNA binding"/>
    <property type="evidence" value="ECO:0007669"/>
    <property type="project" value="InterPro"/>
</dbReference>
<dbReference type="FunFam" id="1.25.40.10:FF:000125">
    <property type="entry name" value="Pentatricopeptide repeat-containing protein"/>
    <property type="match status" value="1"/>
</dbReference>
<dbReference type="SUPFAM" id="SSF48452">
    <property type="entry name" value="TPR-like"/>
    <property type="match status" value="2"/>
</dbReference>
<feature type="repeat" description="PPR" evidence="2">
    <location>
        <begin position="168"/>
        <end position="202"/>
    </location>
</feature>
<dbReference type="InterPro" id="IPR002885">
    <property type="entry name" value="PPR_rpt"/>
</dbReference>
<dbReference type="GO" id="GO:0048731">
    <property type="term" value="P:system development"/>
    <property type="evidence" value="ECO:0007669"/>
    <property type="project" value="UniProtKB-ARBA"/>
</dbReference>
<dbReference type="FunFam" id="1.25.40.10:FF:001810">
    <property type="entry name" value="Pentatricopeptide repeat-containing protein mitochondrial"/>
    <property type="match status" value="1"/>
</dbReference>
<evidence type="ECO:0008006" key="5">
    <source>
        <dbReference type="Google" id="ProtNLM"/>
    </source>
</evidence>